<proteinExistence type="predicted"/>
<sequence length="340" mass="35607">MKLFGRAPTARLDGATMAVRCDGARPPAGSTVIVFGADGRARRQAAKDDQAVKCRDGESAWCCQAGPYALELVPFPAAPEMGLRLECVIAAPDPLSDSQRFDLFLFSEGGDALTVAAFATLAQGALRGALAAALLELPPCTSLDEWNAFRAGLNELVYTRFGVTVTDCLPVDLGDTVDYAAVLRARAAAIVPPVAPVIPVPAPQPVPMHVPDDASALRRLFLELPALSAQLRLLALPDGAFAAHRDLLQRLALAALAVNTMPALALAAPGVPLHATMRERRAAASAAALAALDEAWGVLAVMKGGGFDAARDDAERVVANLGYALARRRLVAPERTEPVL</sequence>
<evidence type="ECO:0000313" key="2">
    <source>
        <dbReference type="Proteomes" id="UP000619512"/>
    </source>
</evidence>
<name>A0AA88C8L3_9BURK</name>
<dbReference type="AlphaFoldDB" id="A0AA88C8L3"/>
<dbReference type="RefSeq" id="WP_189568826.1">
    <property type="nucleotide sequence ID" value="NZ_BMWW01000003.1"/>
</dbReference>
<dbReference type="Proteomes" id="UP000619512">
    <property type="component" value="Unassembled WGS sequence"/>
</dbReference>
<reference evidence="1" key="1">
    <citation type="journal article" date="2014" name="Int. J. Syst. Evol. Microbiol.">
        <title>Complete genome sequence of Corynebacterium casei LMG S-19264T (=DSM 44701T), isolated from a smear-ripened cheese.</title>
        <authorList>
            <consortium name="US DOE Joint Genome Institute (JGI-PGF)"/>
            <person name="Walter F."/>
            <person name="Albersmeier A."/>
            <person name="Kalinowski J."/>
            <person name="Ruckert C."/>
        </authorList>
    </citation>
    <scope>NUCLEOTIDE SEQUENCE</scope>
    <source>
        <strain evidence="1">KCTC 12344</strain>
    </source>
</reference>
<reference evidence="1" key="2">
    <citation type="submission" date="2022-12" db="EMBL/GenBank/DDBJ databases">
        <authorList>
            <person name="Sun Q."/>
            <person name="Kim S."/>
        </authorList>
    </citation>
    <scope>NUCLEOTIDE SEQUENCE</scope>
    <source>
        <strain evidence="1">KCTC 12344</strain>
    </source>
</reference>
<comment type="caution">
    <text evidence="1">The sequence shown here is derived from an EMBL/GenBank/DDBJ whole genome shotgun (WGS) entry which is preliminary data.</text>
</comment>
<dbReference type="EMBL" id="BMWW01000003">
    <property type="protein sequence ID" value="GGY89270.1"/>
    <property type="molecule type" value="Genomic_DNA"/>
</dbReference>
<organism evidence="1 2">
    <name type="scientific">Pseudoduganella plicata</name>
    <dbReference type="NCBI Taxonomy" id="321984"/>
    <lineage>
        <taxon>Bacteria</taxon>
        <taxon>Pseudomonadati</taxon>
        <taxon>Pseudomonadota</taxon>
        <taxon>Betaproteobacteria</taxon>
        <taxon>Burkholderiales</taxon>
        <taxon>Oxalobacteraceae</taxon>
        <taxon>Telluria group</taxon>
        <taxon>Pseudoduganella</taxon>
    </lineage>
</organism>
<gene>
    <name evidence="1" type="ORF">GCM10007388_23440</name>
</gene>
<evidence type="ECO:0000313" key="1">
    <source>
        <dbReference type="EMBL" id="GGY89270.1"/>
    </source>
</evidence>
<accession>A0AA88C8L3</accession>
<protein>
    <submittedName>
        <fullName evidence="1">Uncharacterized protein</fullName>
    </submittedName>
</protein>